<dbReference type="CDD" id="cd06238">
    <property type="entry name" value="M14-like"/>
    <property type="match status" value="1"/>
</dbReference>
<dbReference type="Gene3D" id="3.40.50.880">
    <property type="match status" value="1"/>
</dbReference>
<dbReference type="OrthoDB" id="9758209at2"/>
<dbReference type="InterPro" id="IPR000834">
    <property type="entry name" value="Peptidase_M14"/>
</dbReference>
<keyword evidence="2" id="KW-0378">Hydrolase</keyword>
<sequence length="825" mass="93952">MKIKTLFLVAFLSINQLFSQNIQSPSEFLGYEIGSRFTKHHKVVDYFDYVSKSLPNVKLEKYGETNEHRPLYVSYISSEENIKNLEEIRKSNLSQTGILKGNADSKVAIIWLSYNVHGNEASSTEASMLTLYELVTSKKDWLKNTLVIMDPCINPDGRERYVNWYNQVKSTPFDISQDAKEHYEPWPGGRPNHYLFDLNRDWAWATQVETQQRLKVYNKWMPHIHVDFHEQFINNPYYFAPAAAPFHEIITEWQRNFQTEIGKNHAKYFDKEGWLYFTKESFDLLYPSYGDTYPTYMGAIGMTYEQAGHGRAGLGIQTDKGEVLTLKDRALHHMTTGISTVEIASKNAEKLNNEFKKFFDNSNLMYKSYVLKNDNPDKTARLKKLLDKHEISYEFATNGIAKGFQYSISEEGKINTSNGDLVIHTNQPKGKMVNVLFEPKAFLADSLTYDITAWSIPYAHGFEAIASKTMINSTKSIAKETITNLVDKNAYAYISKWNSLDDAVFLGDLLEENITPRFSEKPFSIEGKSYERGSLIILRNDNKSENFDEKLIEIANKNQRKLQAVSTGFVSSGPDFGSPSVKPINKQKIALLSGEGTSSLGFGEIWHFFETELQYPITILNSDYFGRINLSNFDVLIIPDGYYDDFLSKNTLEKITSWVQSGGTLIAIDNALQSFADKEGFALKSKETEKETNKNLTPYADLERKSVKDLITGAIFKSKVDNTHPLAFGYKDTYFSLKLGNKSYSYLEKGINVAYFTEASKNISGYAGSLAVKNIPESLLFGEEQKGRGSIIYMVDNPLFRSFWDNGKLFLANAVFLLNSDIIKK</sequence>
<gene>
    <name evidence="2" type="ORF">BTO13_01395</name>
</gene>
<keyword evidence="3" id="KW-1185">Reference proteome</keyword>
<name>A0A2S7W8Q6_9FLAO</name>
<evidence type="ECO:0000313" key="3">
    <source>
        <dbReference type="Proteomes" id="UP000237608"/>
    </source>
</evidence>
<dbReference type="SUPFAM" id="SSF53187">
    <property type="entry name" value="Zn-dependent exopeptidases"/>
    <property type="match status" value="1"/>
</dbReference>
<evidence type="ECO:0000313" key="2">
    <source>
        <dbReference type="EMBL" id="PQJ74010.1"/>
    </source>
</evidence>
<comment type="caution">
    <text evidence="2">The sequence shown here is derived from an EMBL/GenBank/DDBJ whole genome shotgun (WGS) entry which is preliminary data.</text>
</comment>
<dbReference type="CDD" id="cd03143">
    <property type="entry name" value="A4_beta-galactosidase_middle_domain"/>
    <property type="match status" value="1"/>
</dbReference>
<dbReference type="Proteomes" id="UP000237608">
    <property type="component" value="Unassembled WGS sequence"/>
</dbReference>
<protein>
    <submittedName>
        <fullName evidence="2">Zinc carboxypeptidase</fullName>
    </submittedName>
</protein>
<evidence type="ECO:0000259" key="1">
    <source>
        <dbReference type="Pfam" id="PF00246"/>
    </source>
</evidence>
<dbReference type="Gene3D" id="3.40.630.10">
    <property type="entry name" value="Zn peptidases"/>
    <property type="match status" value="1"/>
</dbReference>
<dbReference type="RefSeq" id="WP_105045162.1">
    <property type="nucleotide sequence ID" value="NZ_CP150662.1"/>
</dbReference>
<dbReference type="Pfam" id="PF00246">
    <property type="entry name" value="Peptidase_M14"/>
    <property type="match status" value="1"/>
</dbReference>
<dbReference type="GO" id="GO:0004181">
    <property type="term" value="F:metallocarboxypeptidase activity"/>
    <property type="evidence" value="ECO:0007669"/>
    <property type="project" value="InterPro"/>
</dbReference>
<dbReference type="EMBL" id="MSCL01000001">
    <property type="protein sequence ID" value="PQJ74010.1"/>
    <property type="molecule type" value="Genomic_DNA"/>
</dbReference>
<keyword evidence="2" id="KW-0121">Carboxypeptidase</keyword>
<dbReference type="AlphaFoldDB" id="A0A2S7W8Q6"/>
<dbReference type="GO" id="GO:0008270">
    <property type="term" value="F:zinc ion binding"/>
    <property type="evidence" value="ECO:0007669"/>
    <property type="project" value="InterPro"/>
</dbReference>
<dbReference type="SUPFAM" id="SSF52317">
    <property type="entry name" value="Class I glutamine amidotransferase-like"/>
    <property type="match status" value="1"/>
</dbReference>
<dbReference type="GO" id="GO:0006508">
    <property type="term" value="P:proteolysis"/>
    <property type="evidence" value="ECO:0007669"/>
    <property type="project" value="InterPro"/>
</dbReference>
<organism evidence="2 3">
    <name type="scientific">Polaribacter gangjinensis</name>
    <dbReference type="NCBI Taxonomy" id="574710"/>
    <lineage>
        <taxon>Bacteria</taxon>
        <taxon>Pseudomonadati</taxon>
        <taxon>Bacteroidota</taxon>
        <taxon>Flavobacteriia</taxon>
        <taxon>Flavobacteriales</taxon>
        <taxon>Flavobacteriaceae</taxon>
    </lineage>
</organism>
<dbReference type="InterPro" id="IPR029062">
    <property type="entry name" value="Class_I_gatase-like"/>
</dbReference>
<proteinExistence type="predicted"/>
<accession>A0A2S7W8Q6</accession>
<feature type="domain" description="Peptidase M14" evidence="1">
    <location>
        <begin position="45"/>
        <end position="213"/>
    </location>
</feature>
<reference evidence="2 3" key="1">
    <citation type="submission" date="2016-12" db="EMBL/GenBank/DDBJ databases">
        <title>Trade-off between light-utilization and light-protection in marine flavobacteria.</title>
        <authorList>
            <person name="Kumagai Y."/>
            <person name="Yoshizawa S."/>
            <person name="Kogure K."/>
            <person name="Iwasaki W."/>
        </authorList>
    </citation>
    <scope>NUCLEOTIDE SEQUENCE [LARGE SCALE GENOMIC DNA]</scope>
    <source>
        <strain evidence="2 3">KCTC 22729</strain>
    </source>
</reference>
<keyword evidence="2" id="KW-0645">Protease</keyword>